<gene>
    <name evidence="1" type="ORF">E1181_24195</name>
</gene>
<dbReference type="RefSeq" id="WP_132678123.1">
    <property type="nucleotide sequence ID" value="NZ_SMKS01000056.1"/>
</dbReference>
<organism evidence="1 2">
    <name type="scientific">Saccharopolyspora terrae</name>
    <dbReference type="NCBI Taxonomy" id="2530384"/>
    <lineage>
        <taxon>Bacteria</taxon>
        <taxon>Bacillati</taxon>
        <taxon>Actinomycetota</taxon>
        <taxon>Actinomycetes</taxon>
        <taxon>Pseudonocardiales</taxon>
        <taxon>Pseudonocardiaceae</taxon>
        <taxon>Saccharopolyspora</taxon>
    </lineage>
</organism>
<keyword evidence="2" id="KW-1185">Reference proteome</keyword>
<evidence type="ECO:0000313" key="2">
    <source>
        <dbReference type="Proteomes" id="UP000295674"/>
    </source>
</evidence>
<evidence type="ECO:0000313" key="1">
    <source>
        <dbReference type="EMBL" id="TDD01832.1"/>
    </source>
</evidence>
<sequence>MNDADRVSVGAELAFCEAELDEFEREAVQDYWSQVIADELGELPVAPFVWSELGAGERTRLRRYERREAGAVLRLITTEVDAGSDSGEAA</sequence>
<dbReference type="OrthoDB" id="3699950at2"/>
<name>A0A4R4V9U3_9PSEU</name>
<accession>A0A4R4V9U3</accession>
<reference evidence="1 2" key="1">
    <citation type="submission" date="2019-03" db="EMBL/GenBank/DDBJ databases">
        <title>Draft genome sequences of novel Actinobacteria.</title>
        <authorList>
            <person name="Sahin N."/>
            <person name="Ay H."/>
            <person name="Saygin H."/>
        </authorList>
    </citation>
    <scope>NUCLEOTIDE SEQUENCE [LARGE SCALE GENOMIC DNA]</scope>
    <source>
        <strain evidence="1 2">16K309</strain>
    </source>
</reference>
<proteinExistence type="predicted"/>
<dbReference type="EMBL" id="SMKS01000056">
    <property type="protein sequence ID" value="TDD01832.1"/>
    <property type="molecule type" value="Genomic_DNA"/>
</dbReference>
<comment type="caution">
    <text evidence="1">The sequence shown here is derived from an EMBL/GenBank/DDBJ whole genome shotgun (WGS) entry which is preliminary data.</text>
</comment>
<protein>
    <submittedName>
        <fullName evidence="1">Uncharacterized protein</fullName>
    </submittedName>
</protein>
<dbReference type="Proteomes" id="UP000295674">
    <property type="component" value="Unassembled WGS sequence"/>
</dbReference>
<dbReference type="AlphaFoldDB" id="A0A4R4V9U3"/>